<evidence type="ECO:0000256" key="5">
    <source>
        <dbReference type="ARBA" id="ARBA00022553"/>
    </source>
</evidence>
<dbReference type="InterPro" id="IPR001734">
    <property type="entry name" value="Na/solute_symporter"/>
</dbReference>
<dbReference type="InterPro" id="IPR011006">
    <property type="entry name" value="CheY-like_superfamily"/>
</dbReference>
<dbReference type="PROSITE" id="PS50109">
    <property type="entry name" value="HIS_KIN"/>
    <property type="match status" value="1"/>
</dbReference>
<feature type="domain" description="Response regulatory" evidence="17">
    <location>
        <begin position="1005"/>
        <end position="1118"/>
    </location>
</feature>
<evidence type="ECO:0000256" key="13">
    <source>
        <dbReference type="PROSITE-ProRule" id="PRU00169"/>
    </source>
</evidence>
<dbReference type="GO" id="GO:0009927">
    <property type="term" value="F:histidine phosphotransfer kinase activity"/>
    <property type="evidence" value="ECO:0007669"/>
    <property type="project" value="TreeGrafter"/>
</dbReference>
<dbReference type="Pfam" id="PF00512">
    <property type="entry name" value="HisKA"/>
    <property type="match status" value="1"/>
</dbReference>
<dbReference type="Gene3D" id="1.20.1730.10">
    <property type="entry name" value="Sodium/glucose cotransporter"/>
    <property type="match status" value="1"/>
</dbReference>
<keyword evidence="7 15" id="KW-0812">Transmembrane</keyword>
<evidence type="ECO:0000256" key="7">
    <source>
        <dbReference type="ARBA" id="ARBA00022692"/>
    </source>
</evidence>
<keyword evidence="14" id="KW-0175">Coiled coil</keyword>
<feature type="transmembrane region" description="Helical" evidence="15">
    <location>
        <begin position="66"/>
        <end position="85"/>
    </location>
</feature>
<dbReference type="Proteomes" id="UP000192342">
    <property type="component" value="Unassembled WGS sequence"/>
</dbReference>
<keyword evidence="6" id="KW-0808">Transferase</keyword>
<dbReference type="InterPro" id="IPR036097">
    <property type="entry name" value="HisK_dim/P_sf"/>
</dbReference>
<feature type="coiled-coil region" evidence="14">
    <location>
        <begin position="738"/>
        <end position="765"/>
    </location>
</feature>
<dbReference type="SMART" id="SM00388">
    <property type="entry name" value="HisKA"/>
    <property type="match status" value="1"/>
</dbReference>
<dbReference type="GO" id="GO:0000155">
    <property type="term" value="F:phosphorelay sensor kinase activity"/>
    <property type="evidence" value="ECO:0007669"/>
    <property type="project" value="InterPro"/>
</dbReference>
<evidence type="ECO:0000256" key="1">
    <source>
        <dbReference type="ARBA" id="ARBA00000085"/>
    </source>
</evidence>
<dbReference type="GO" id="GO:0006814">
    <property type="term" value="P:sodium ion transport"/>
    <property type="evidence" value="ECO:0007669"/>
    <property type="project" value="UniProtKB-KW"/>
</dbReference>
<dbReference type="CDD" id="cd00082">
    <property type="entry name" value="HisKA"/>
    <property type="match status" value="1"/>
</dbReference>
<feature type="transmembrane region" description="Helical" evidence="15">
    <location>
        <begin position="268"/>
        <end position="294"/>
    </location>
</feature>
<dbReference type="Pfam" id="PF02518">
    <property type="entry name" value="HATPase_c"/>
    <property type="match status" value="1"/>
</dbReference>
<dbReference type="InterPro" id="IPR003661">
    <property type="entry name" value="HisK_dim/P_dom"/>
</dbReference>
<dbReference type="InterPro" id="IPR001789">
    <property type="entry name" value="Sig_transdc_resp-reg_receiver"/>
</dbReference>
<feature type="transmembrane region" description="Helical" evidence="15">
    <location>
        <begin position="114"/>
        <end position="131"/>
    </location>
</feature>
<dbReference type="InterPro" id="IPR035965">
    <property type="entry name" value="PAS-like_dom_sf"/>
</dbReference>
<dbReference type="InterPro" id="IPR036890">
    <property type="entry name" value="HATPase_C_sf"/>
</dbReference>
<organism evidence="18 19">
    <name type="scientific">Oceanococcus atlanticus</name>
    <dbReference type="NCBI Taxonomy" id="1317117"/>
    <lineage>
        <taxon>Bacteria</taxon>
        <taxon>Pseudomonadati</taxon>
        <taxon>Pseudomonadota</taxon>
        <taxon>Gammaproteobacteria</taxon>
        <taxon>Chromatiales</taxon>
        <taxon>Oceanococcaceae</taxon>
        <taxon>Oceanococcus</taxon>
    </lineage>
</organism>
<evidence type="ECO:0000256" key="12">
    <source>
        <dbReference type="ARBA" id="ARBA00023201"/>
    </source>
</evidence>
<protein>
    <recommendedName>
        <fullName evidence="4">histidine kinase</fullName>
        <ecNumber evidence="4">2.7.13.3</ecNumber>
    </recommendedName>
</protein>
<dbReference type="SUPFAM" id="SSF55785">
    <property type="entry name" value="PYP-like sensor domain (PAS domain)"/>
    <property type="match status" value="1"/>
</dbReference>
<gene>
    <name evidence="18" type="ORF">ATO7_09872</name>
</gene>
<reference evidence="18 19" key="1">
    <citation type="submission" date="2013-04" db="EMBL/GenBank/DDBJ databases">
        <title>Oceanococcus atlanticus 22II-S10r2 Genome Sequencing.</title>
        <authorList>
            <person name="Lai Q."/>
            <person name="Li G."/>
            <person name="Shao Z."/>
        </authorList>
    </citation>
    <scope>NUCLEOTIDE SEQUENCE [LARGE SCALE GENOMIC DNA]</scope>
    <source>
        <strain evidence="18 19">22II-S10r2</strain>
    </source>
</reference>
<keyword evidence="9" id="KW-0769">Symport</keyword>
<evidence type="ECO:0000259" key="17">
    <source>
        <dbReference type="PROSITE" id="PS50110"/>
    </source>
</evidence>
<feature type="transmembrane region" description="Helical" evidence="15">
    <location>
        <begin position="427"/>
        <end position="453"/>
    </location>
</feature>
<dbReference type="SMART" id="SM00448">
    <property type="entry name" value="REC"/>
    <property type="match status" value="1"/>
</dbReference>
<dbReference type="STRING" id="1317117.ATO7_09872"/>
<dbReference type="InterPro" id="IPR003594">
    <property type="entry name" value="HATPase_dom"/>
</dbReference>
<feature type="transmembrane region" description="Helical" evidence="15">
    <location>
        <begin position="151"/>
        <end position="172"/>
    </location>
</feature>
<feature type="transmembrane region" description="Helical" evidence="15">
    <location>
        <begin position="6"/>
        <end position="25"/>
    </location>
</feature>
<keyword evidence="12" id="KW-0915">Sodium</keyword>
<feature type="transmembrane region" description="Helical" evidence="15">
    <location>
        <begin position="230"/>
        <end position="247"/>
    </location>
</feature>
<feature type="transmembrane region" description="Helical" evidence="15">
    <location>
        <begin position="368"/>
        <end position="388"/>
    </location>
</feature>
<feature type="transmembrane region" description="Helical" evidence="15">
    <location>
        <begin position="314"/>
        <end position="347"/>
    </location>
</feature>
<dbReference type="Gene3D" id="1.10.287.130">
    <property type="match status" value="1"/>
</dbReference>
<feature type="transmembrane region" description="Helical" evidence="15">
    <location>
        <begin position="394"/>
        <end position="415"/>
    </location>
</feature>
<evidence type="ECO:0000256" key="3">
    <source>
        <dbReference type="ARBA" id="ARBA00006434"/>
    </source>
</evidence>
<keyword evidence="19" id="KW-1185">Reference proteome</keyword>
<feature type="transmembrane region" description="Helical" evidence="15">
    <location>
        <begin position="184"/>
        <end position="210"/>
    </location>
</feature>
<dbReference type="PRINTS" id="PR00344">
    <property type="entry name" value="BCTRLSENSOR"/>
</dbReference>
<evidence type="ECO:0000313" key="19">
    <source>
        <dbReference type="Proteomes" id="UP000192342"/>
    </source>
</evidence>
<dbReference type="AlphaFoldDB" id="A0A1Y1SEC2"/>
<comment type="caution">
    <text evidence="18">The sequence shown here is derived from an EMBL/GenBank/DDBJ whole genome shotgun (WGS) entry which is preliminary data.</text>
</comment>
<dbReference type="PROSITE" id="PS50283">
    <property type="entry name" value="NA_SOLUT_SYMP_3"/>
    <property type="match status" value="1"/>
</dbReference>
<evidence type="ECO:0000259" key="16">
    <source>
        <dbReference type="PROSITE" id="PS50109"/>
    </source>
</evidence>
<feature type="domain" description="Histidine kinase" evidence="16">
    <location>
        <begin position="772"/>
        <end position="983"/>
    </location>
</feature>
<sequence length="1120" mass="121582">MSAGILILVVVAYVLVLFSIGRYGERSAVHRRVASQPLIWSMALAVYCTSWTYYGAVGRAASSVWSYLPIYLGPALVFLFGYPALRRMIELAKQQRLTSAADFVAARHGRAPRIAVLITLISVLAVLPYIALQLKAINETFLVLVEPQSALGWDIALLTAIGLGGFAILFGTRHISASESHRGLTLAIAFESVFKLLVLVLICAIAVAHAPELSVRPALQRLQDDPPDLATFWVQTVLAALAIFCLPRQFHITVVENTDTRDLDRARWYFPLYLLLISVLVLPLSQLGLAVLPADVNADTYVLRLPLWLDSDGLAVLAYLGGFSAATAMIVVSSIALSIMVSNEVVMPALLRSGRLSERDDLGRVLKLTRRLSIVLVLTLAYVVYRFLAQASSLAAIGLIAFVGIAQLAPSLLGAMYWSRANRAGAFWGMIVGSALWVYTLLLPAMSFGAGWIDNGPLGLTALAPQALFGLVGLDPVVHAAVISLSANLAVYIVFSLFTETPLQERLDAARFISATAHRRTRSASVADLILLLERFYGAERANALIADFERNSDHVIDRHAAHAPDALAEHVERLLAGAMGGATATALMDAMLGARTAPVSELAQVLDQTSRLLQFNRELLQSALDNLTQAVSVVDANQRLVAWNRGYQQLFALPDSLLKIGEPIESILRFNAQRGLLGEGDADQQVARRLEHLRQQSAHRSERVLPDGRVLDVQGQPMPGGGFVTSFADITDLKRANVVLERRVAQRTRELQAAQAEAERANLSKTRFLAAASHDLMQPLNAARLFATAASTRGDGANVGELVTGIEQSLESMEALLGSLLDISKLDAGVLDTHPENLPLADVFNALATEFSLQMQRKGIELRVQPTRIWVRSDPALLKRVLQNFMSNAMRYTRAGRVVLGVRRLGGDEVRIEVLDTGPGIDSKDHERIFGEFQRLGRAENHGFGLGLAICQRIARLLEHRLSLRSVPGRGSAFCISLTRAQPGQPRAPVAAKLAGRRNFSGLRVLVVENDPGVLKATEALLSQWGCEVLIASDVSQALAQAQRAQLVIMDFHLDDDLLGSTVIRRINAERMAPLPAILVTADHSGDADAAAAELDCPVLKKPLKPAALRALISRLRLV</sequence>
<keyword evidence="8 18" id="KW-0418">Kinase</keyword>
<proteinExistence type="inferred from homology"/>
<feature type="modified residue" description="4-aspartylphosphate" evidence="13">
    <location>
        <position position="1052"/>
    </location>
</feature>
<evidence type="ECO:0000256" key="11">
    <source>
        <dbReference type="ARBA" id="ARBA00023136"/>
    </source>
</evidence>
<dbReference type="Gene3D" id="3.40.50.2300">
    <property type="match status" value="1"/>
</dbReference>
<keyword evidence="5 13" id="KW-0597">Phosphoprotein</keyword>
<comment type="catalytic activity">
    <reaction evidence="1">
        <text>ATP + protein L-histidine = ADP + protein N-phospho-L-histidine.</text>
        <dbReference type="EC" id="2.7.13.3"/>
    </reaction>
</comment>
<dbReference type="GO" id="GO:0005886">
    <property type="term" value="C:plasma membrane"/>
    <property type="evidence" value="ECO:0007669"/>
    <property type="project" value="TreeGrafter"/>
</dbReference>
<evidence type="ECO:0000256" key="6">
    <source>
        <dbReference type="ARBA" id="ARBA00022679"/>
    </source>
</evidence>
<accession>A0A1Y1SEC2</accession>
<dbReference type="InterPro" id="IPR005467">
    <property type="entry name" value="His_kinase_dom"/>
</dbReference>
<keyword evidence="9" id="KW-0813">Transport</keyword>
<feature type="transmembrane region" description="Helical" evidence="15">
    <location>
        <begin position="37"/>
        <end position="54"/>
    </location>
</feature>
<dbReference type="SUPFAM" id="SSF55874">
    <property type="entry name" value="ATPase domain of HSP90 chaperone/DNA topoisomerase II/histidine kinase"/>
    <property type="match status" value="1"/>
</dbReference>
<comment type="similarity">
    <text evidence="3">Belongs to the sodium:solute symporter (SSF) (TC 2.A.21) family.</text>
</comment>
<dbReference type="PROSITE" id="PS00457">
    <property type="entry name" value="NA_SOLUT_SYMP_2"/>
    <property type="match status" value="1"/>
</dbReference>
<dbReference type="PANTHER" id="PTHR43047">
    <property type="entry name" value="TWO-COMPONENT HISTIDINE PROTEIN KINASE"/>
    <property type="match status" value="1"/>
</dbReference>
<evidence type="ECO:0000256" key="2">
    <source>
        <dbReference type="ARBA" id="ARBA00004141"/>
    </source>
</evidence>
<dbReference type="FunFam" id="3.30.565.10:FF:000049">
    <property type="entry name" value="Two-component sensor histidine kinase"/>
    <property type="match status" value="1"/>
</dbReference>
<name>A0A1Y1SEC2_9GAMM</name>
<dbReference type="InterPro" id="IPR018212">
    <property type="entry name" value="Na/solute_symporter_CS"/>
</dbReference>
<keyword evidence="11 15" id="KW-0472">Membrane</keyword>
<keyword evidence="10 15" id="KW-1133">Transmembrane helix</keyword>
<dbReference type="PROSITE" id="PS50110">
    <property type="entry name" value="RESPONSE_REGULATORY"/>
    <property type="match status" value="1"/>
</dbReference>
<evidence type="ECO:0000256" key="10">
    <source>
        <dbReference type="ARBA" id="ARBA00022989"/>
    </source>
</evidence>
<dbReference type="SUPFAM" id="SSF47384">
    <property type="entry name" value="Homodimeric domain of signal transducing histidine kinase"/>
    <property type="match status" value="1"/>
</dbReference>
<dbReference type="Pfam" id="PF00072">
    <property type="entry name" value="Response_reg"/>
    <property type="match status" value="1"/>
</dbReference>
<dbReference type="CDD" id="cd10322">
    <property type="entry name" value="SLC5sbd"/>
    <property type="match status" value="1"/>
</dbReference>
<evidence type="ECO:0000256" key="14">
    <source>
        <dbReference type="SAM" id="Coils"/>
    </source>
</evidence>
<dbReference type="EMBL" id="AQQV01000002">
    <property type="protein sequence ID" value="ORE87340.1"/>
    <property type="molecule type" value="Genomic_DNA"/>
</dbReference>
<dbReference type="CDD" id="cd00156">
    <property type="entry name" value="REC"/>
    <property type="match status" value="1"/>
</dbReference>
<comment type="subcellular location">
    <subcellularLocation>
        <location evidence="2">Membrane</location>
        <topology evidence="2">Multi-pass membrane protein</topology>
    </subcellularLocation>
</comment>
<evidence type="ECO:0000256" key="4">
    <source>
        <dbReference type="ARBA" id="ARBA00012438"/>
    </source>
</evidence>
<evidence type="ECO:0000256" key="9">
    <source>
        <dbReference type="ARBA" id="ARBA00022847"/>
    </source>
</evidence>
<dbReference type="GO" id="GO:0015293">
    <property type="term" value="F:symporter activity"/>
    <property type="evidence" value="ECO:0007669"/>
    <property type="project" value="UniProtKB-KW"/>
</dbReference>
<dbReference type="Gene3D" id="3.30.450.20">
    <property type="entry name" value="PAS domain"/>
    <property type="match status" value="1"/>
</dbReference>
<feature type="transmembrane region" description="Helical" evidence="15">
    <location>
        <begin position="477"/>
        <end position="498"/>
    </location>
</feature>
<keyword evidence="12" id="KW-0406">Ion transport</keyword>
<dbReference type="InterPro" id="IPR038377">
    <property type="entry name" value="Na/Glc_symporter_sf"/>
</dbReference>
<dbReference type="RefSeq" id="WP_083561583.1">
    <property type="nucleotide sequence ID" value="NZ_AQQV01000002.1"/>
</dbReference>
<dbReference type="Gene3D" id="3.30.565.10">
    <property type="entry name" value="Histidine kinase-like ATPase, C-terminal domain"/>
    <property type="match status" value="1"/>
</dbReference>
<dbReference type="InterPro" id="IPR004358">
    <property type="entry name" value="Sig_transdc_His_kin-like_C"/>
</dbReference>
<keyword evidence="12" id="KW-0739">Sodium transport</keyword>
<dbReference type="FunFam" id="1.10.287.130:FF:000063">
    <property type="entry name" value="Hybrid sensor histidine kinase/response regulator"/>
    <property type="match status" value="1"/>
</dbReference>
<dbReference type="SMART" id="SM00387">
    <property type="entry name" value="HATPase_c"/>
    <property type="match status" value="1"/>
</dbReference>
<dbReference type="OrthoDB" id="9764438at2"/>
<dbReference type="EC" id="2.7.13.3" evidence="4"/>
<evidence type="ECO:0000256" key="15">
    <source>
        <dbReference type="SAM" id="Phobius"/>
    </source>
</evidence>
<dbReference type="Pfam" id="PF12860">
    <property type="entry name" value="PAS_7"/>
    <property type="match status" value="1"/>
</dbReference>
<evidence type="ECO:0000313" key="18">
    <source>
        <dbReference type="EMBL" id="ORE87340.1"/>
    </source>
</evidence>
<evidence type="ECO:0000256" key="8">
    <source>
        <dbReference type="ARBA" id="ARBA00022777"/>
    </source>
</evidence>
<dbReference type="SUPFAM" id="SSF52172">
    <property type="entry name" value="CheY-like"/>
    <property type="match status" value="1"/>
</dbReference>
<dbReference type="PANTHER" id="PTHR43047:SF9">
    <property type="entry name" value="HISTIDINE KINASE"/>
    <property type="match status" value="1"/>
</dbReference>